<dbReference type="GO" id="GO:0003700">
    <property type="term" value="F:DNA-binding transcription factor activity"/>
    <property type="evidence" value="ECO:0007669"/>
    <property type="project" value="InterPro"/>
</dbReference>
<gene>
    <name evidence="6" type="ORF">SAMN05216490_2415</name>
</gene>
<keyword evidence="3" id="KW-0804">Transcription</keyword>
<dbReference type="GO" id="GO:0043565">
    <property type="term" value="F:sequence-specific DNA binding"/>
    <property type="evidence" value="ECO:0007669"/>
    <property type="project" value="InterPro"/>
</dbReference>
<feature type="transmembrane region" description="Helical" evidence="4">
    <location>
        <begin position="6"/>
        <end position="22"/>
    </location>
</feature>
<dbReference type="PANTHER" id="PTHR43280">
    <property type="entry name" value="ARAC-FAMILY TRANSCRIPTIONAL REGULATOR"/>
    <property type="match status" value="1"/>
</dbReference>
<dbReference type="Proteomes" id="UP000199679">
    <property type="component" value="Chromosome I"/>
</dbReference>
<proteinExistence type="predicted"/>
<keyword evidence="4" id="KW-0812">Transmembrane</keyword>
<keyword evidence="1" id="KW-0805">Transcription regulation</keyword>
<dbReference type="PANTHER" id="PTHR43280:SF29">
    <property type="entry name" value="ARAC-FAMILY TRANSCRIPTIONAL REGULATOR"/>
    <property type="match status" value="1"/>
</dbReference>
<feature type="domain" description="HTH araC/xylS-type" evidence="5">
    <location>
        <begin position="271"/>
        <end position="379"/>
    </location>
</feature>
<feature type="transmembrane region" description="Helical" evidence="4">
    <location>
        <begin position="214"/>
        <end position="234"/>
    </location>
</feature>
<dbReference type="Pfam" id="PF12833">
    <property type="entry name" value="HTH_18"/>
    <property type="match status" value="1"/>
</dbReference>
<dbReference type="PROSITE" id="PS01124">
    <property type="entry name" value="HTH_ARAC_FAMILY_2"/>
    <property type="match status" value="1"/>
</dbReference>
<accession>A0A1H1XC13</accession>
<dbReference type="InterPro" id="IPR009057">
    <property type="entry name" value="Homeodomain-like_sf"/>
</dbReference>
<dbReference type="AlphaFoldDB" id="A0A1H1XC13"/>
<feature type="transmembrane region" description="Helical" evidence="4">
    <location>
        <begin position="95"/>
        <end position="115"/>
    </location>
</feature>
<feature type="transmembrane region" description="Helical" evidence="4">
    <location>
        <begin position="181"/>
        <end position="202"/>
    </location>
</feature>
<organism evidence="6 7">
    <name type="scientific">Mucilaginibacter mallensis</name>
    <dbReference type="NCBI Taxonomy" id="652787"/>
    <lineage>
        <taxon>Bacteria</taxon>
        <taxon>Pseudomonadati</taxon>
        <taxon>Bacteroidota</taxon>
        <taxon>Sphingobacteriia</taxon>
        <taxon>Sphingobacteriales</taxon>
        <taxon>Sphingobacteriaceae</taxon>
        <taxon>Mucilaginibacter</taxon>
    </lineage>
</organism>
<feature type="transmembrane region" description="Helical" evidence="4">
    <location>
        <begin position="62"/>
        <end position="83"/>
    </location>
</feature>
<feature type="transmembrane region" description="Helical" evidence="4">
    <location>
        <begin position="34"/>
        <end position="50"/>
    </location>
</feature>
<evidence type="ECO:0000256" key="1">
    <source>
        <dbReference type="ARBA" id="ARBA00023015"/>
    </source>
</evidence>
<name>A0A1H1XC13_MUCMA</name>
<protein>
    <submittedName>
        <fullName evidence="6">AraC-type DNA-binding protein</fullName>
    </submittedName>
</protein>
<dbReference type="EMBL" id="LT629740">
    <property type="protein sequence ID" value="SDT06843.1"/>
    <property type="molecule type" value="Genomic_DNA"/>
</dbReference>
<keyword evidence="4" id="KW-1133">Transmembrane helix</keyword>
<dbReference type="STRING" id="652787.SAMN05216490_2415"/>
<evidence type="ECO:0000259" key="5">
    <source>
        <dbReference type="PROSITE" id="PS01124"/>
    </source>
</evidence>
<keyword evidence="7" id="KW-1185">Reference proteome</keyword>
<dbReference type="Gene3D" id="1.10.10.60">
    <property type="entry name" value="Homeodomain-like"/>
    <property type="match status" value="2"/>
</dbReference>
<dbReference type="SMART" id="SM00342">
    <property type="entry name" value="HTH_ARAC"/>
    <property type="match status" value="1"/>
</dbReference>
<sequence length="382" mass="43445">MLLRSIIFTGAINGLFFILLLMNKPKNSDSDRILMLWMGIISLQLGFYYDNLSANPIFPDCLQLLGFSLPLINSPVLYFYISSLSFGYDFKWRNISIHLLPFLFFNCITFFLHYIKVGDLFLKDGFPHFSSTLNSGVKHFLTALLAIIPGYYTVLSFLVLLRHQKRLPDNYSYTEKINLNWLKWIVVSLLILFAGLFLFIRYGVSYGLVGYPDLFAVVGAILTIYVFFIGFCGLHQDAVFNNGISLQADINEEDLIAANYKNSGLSDEKADQIFIRLKLHMDKEKPFLKEDLSLAMLAGELGITSNQLSQVINQKSQTNFFNFINGYRVATVKDKFKDPALSAYSILGIAYDSGFRSKSSFNKIFKEITGQTPLQYRKAVSS</sequence>
<evidence type="ECO:0000256" key="3">
    <source>
        <dbReference type="ARBA" id="ARBA00023163"/>
    </source>
</evidence>
<keyword evidence="4" id="KW-0472">Membrane</keyword>
<evidence type="ECO:0000313" key="7">
    <source>
        <dbReference type="Proteomes" id="UP000199679"/>
    </source>
</evidence>
<evidence type="ECO:0000313" key="6">
    <source>
        <dbReference type="EMBL" id="SDT06843.1"/>
    </source>
</evidence>
<feature type="transmembrane region" description="Helical" evidence="4">
    <location>
        <begin position="140"/>
        <end position="161"/>
    </location>
</feature>
<dbReference type="SUPFAM" id="SSF46689">
    <property type="entry name" value="Homeodomain-like"/>
    <property type="match status" value="1"/>
</dbReference>
<evidence type="ECO:0000256" key="2">
    <source>
        <dbReference type="ARBA" id="ARBA00023125"/>
    </source>
</evidence>
<evidence type="ECO:0000256" key="4">
    <source>
        <dbReference type="SAM" id="Phobius"/>
    </source>
</evidence>
<reference evidence="6 7" key="1">
    <citation type="submission" date="2016-10" db="EMBL/GenBank/DDBJ databases">
        <authorList>
            <person name="de Groot N.N."/>
        </authorList>
    </citation>
    <scope>NUCLEOTIDE SEQUENCE [LARGE SCALE GENOMIC DNA]</scope>
    <source>
        <strain evidence="6 7">MP1X4</strain>
    </source>
</reference>
<dbReference type="InterPro" id="IPR018060">
    <property type="entry name" value="HTH_AraC"/>
</dbReference>
<keyword evidence="2 6" id="KW-0238">DNA-binding</keyword>